<dbReference type="InterPro" id="IPR020616">
    <property type="entry name" value="Thiolase_N"/>
</dbReference>
<feature type="active site" description="Proton acceptor" evidence="12">
    <location>
        <position position="349"/>
    </location>
</feature>
<gene>
    <name evidence="16" type="ORF">CEUSTIGMA_g5502.t1</name>
</gene>
<keyword evidence="17" id="KW-1185">Reference proteome</keyword>
<evidence type="ECO:0000256" key="2">
    <source>
        <dbReference type="ARBA" id="ARBA00010982"/>
    </source>
</evidence>
<name>A0A250X5M5_9CHLO</name>
<dbReference type="InterPro" id="IPR020613">
    <property type="entry name" value="Thiolase_CS"/>
</dbReference>
<comment type="similarity">
    <text evidence="2 13">Belongs to the thiolase-like superfamily. Thiolase family.</text>
</comment>
<accession>A0A250X5M5</accession>
<dbReference type="GO" id="GO:0006635">
    <property type="term" value="P:fatty acid beta-oxidation"/>
    <property type="evidence" value="ECO:0007669"/>
    <property type="project" value="TreeGrafter"/>
</dbReference>
<evidence type="ECO:0000256" key="1">
    <source>
        <dbReference type="ARBA" id="ARBA00004173"/>
    </source>
</evidence>
<evidence type="ECO:0000256" key="4">
    <source>
        <dbReference type="ARBA" id="ARBA00012705"/>
    </source>
</evidence>
<evidence type="ECO:0000259" key="14">
    <source>
        <dbReference type="Pfam" id="PF00108"/>
    </source>
</evidence>
<evidence type="ECO:0000256" key="10">
    <source>
        <dbReference type="ARBA" id="ARBA00023315"/>
    </source>
</evidence>
<feature type="active site" description="Proton acceptor" evidence="12">
    <location>
        <position position="379"/>
    </location>
</feature>
<evidence type="ECO:0000313" key="16">
    <source>
        <dbReference type="EMBL" id="GAX78060.1"/>
    </source>
</evidence>
<comment type="subcellular location">
    <subcellularLocation>
        <location evidence="1">Mitochondrion</location>
    </subcellularLocation>
</comment>
<evidence type="ECO:0000256" key="11">
    <source>
        <dbReference type="ARBA" id="ARBA00052235"/>
    </source>
</evidence>
<keyword evidence="5 13" id="KW-0808">Transferase</keyword>
<dbReference type="EMBL" id="BEGY01000029">
    <property type="protein sequence ID" value="GAX78060.1"/>
    <property type="molecule type" value="Genomic_DNA"/>
</dbReference>
<dbReference type="Pfam" id="PF00108">
    <property type="entry name" value="Thiolase_N"/>
    <property type="match status" value="1"/>
</dbReference>
<evidence type="ECO:0000256" key="9">
    <source>
        <dbReference type="ARBA" id="ARBA00023128"/>
    </source>
</evidence>
<dbReference type="PIRSF" id="PIRSF000429">
    <property type="entry name" value="Ac-CoA_Ac_transf"/>
    <property type="match status" value="1"/>
</dbReference>
<comment type="subunit">
    <text evidence="3">Homotetramer.</text>
</comment>
<evidence type="ECO:0000313" key="17">
    <source>
        <dbReference type="Proteomes" id="UP000232323"/>
    </source>
</evidence>
<dbReference type="Pfam" id="PF02803">
    <property type="entry name" value="Thiolase_C"/>
    <property type="match status" value="1"/>
</dbReference>
<proteinExistence type="inferred from homology"/>
<dbReference type="InterPro" id="IPR020615">
    <property type="entry name" value="Thiolase_acyl_enz_int_AS"/>
</dbReference>
<reference evidence="16 17" key="1">
    <citation type="submission" date="2017-08" db="EMBL/GenBank/DDBJ databases">
        <title>Acidophilic green algal genome provides insights into adaptation to an acidic environment.</title>
        <authorList>
            <person name="Hirooka S."/>
            <person name="Hirose Y."/>
            <person name="Kanesaki Y."/>
            <person name="Higuchi S."/>
            <person name="Fujiwara T."/>
            <person name="Onuma R."/>
            <person name="Era A."/>
            <person name="Ohbayashi R."/>
            <person name="Uzuka A."/>
            <person name="Nozaki H."/>
            <person name="Yoshikawa H."/>
            <person name="Miyagishima S.Y."/>
        </authorList>
    </citation>
    <scope>NUCLEOTIDE SEQUENCE [LARGE SCALE GENOMIC DNA]</scope>
    <source>
        <strain evidence="16 17">NIES-2499</strain>
    </source>
</reference>
<protein>
    <recommendedName>
        <fullName evidence="4">acetyl-CoA C-acetyltransferase</fullName>
        <ecNumber evidence="4">2.3.1.9</ecNumber>
    </recommendedName>
</protein>
<evidence type="ECO:0000259" key="15">
    <source>
        <dbReference type="Pfam" id="PF02803"/>
    </source>
</evidence>
<dbReference type="GO" id="GO:0046872">
    <property type="term" value="F:metal ion binding"/>
    <property type="evidence" value="ECO:0007669"/>
    <property type="project" value="UniProtKB-KW"/>
</dbReference>
<dbReference type="PROSITE" id="PS00098">
    <property type="entry name" value="THIOLASE_1"/>
    <property type="match status" value="1"/>
</dbReference>
<feature type="domain" description="Thiolase C-terminal" evidence="15">
    <location>
        <begin position="272"/>
        <end position="392"/>
    </location>
</feature>
<dbReference type="InterPro" id="IPR002155">
    <property type="entry name" value="Thiolase"/>
</dbReference>
<dbReference type="InterPro" id="IPR020617">
    <property type="entry name" value="Thiolase_C"/>
</dbReference>
<dbReference type="CDD" id="cd00751">
    <property type="entry name" value="thiolase"/>
    <property type="match status" value="1"/>
</dbReference>
<dbReference type="NCBIfam" id="TIGR01930">
    <property type="entry name" value="AcCoA-C-Actrans"/>
    <property type="match status" value="1"/>
</dbReference>
<dbReference type="FunFam" id="3.40.47.10:FF:000007">
    <property type="entry name" value="acetyl-CoA acetyltransferase, mitochondrial"/>
    <property type="match status" value="1"/>
</dbReference>
<dbReference type="PROSITE" id="PS00099">
    <property type="entry name" value="THIOLASE_3"/>
    <property type="match status" value="1"/>
</dbReference>
<dbReference type="InterPro" id="IPR016039">
    <property type="entry name" value="Thiolase-like"/>
</dbReference>
<dbReference type="OrthoDB" id="5404651at2759"/>
<comment type="caution">
    <text evidence="16">The sequence shown here is derived from an EMBL/GenBank/DDBJ whole genome shotgun (WGS) entry which is preliminary data.</text>
</comment>
<dbReference type="InterPro" id="IPR020610">
    <property type="entry name" value="Thiolase_AS"/>
</dbReference>
<dbReference type="STRING" id="1157962.A0A250X5M5"/>
<dbReference type="Gene3D" id="3.40.47.10">
    <property type="match status" value="1"/>
</dbReference>
<keyword evidence="7" id="KW-0809">Transit peptide</keyword>
<dbReference type="PANTHER" id="PTHR18919">
    <property type="entry name" value="ACETYL-COA C-ACYLTRANSFERASE"/>
    <property type="match status" value="1"/>
</dbReference>
<evidence type="ECO:0000256" key="7">
    <source>
        <dbReference type="ARBA" id="ARBA00022946"/>
    </source>
</evidence>
<evidence type="ECO:0000256" key="6">
    <source>
        <dbReference type="ARBA" id="ARBA00022723"/>
    </source>
</evidence>
<feature type="active site" description="Acyl-thioester intermediate" evidence="12">
    <location>
        <position position="91"/>
    </location>
</feature>
<evidence type="ECO:0000256" key="12">
    <source>
        <dbReference type="PIRSR" id="PIRSR000429-1"/>
    </source>
</evidence>
<comment type="catalytic activity">
    <reaction evidence="11">
        <text>2 acetyl-CoA = acetoacetyl-CoA + CoA</text>
        <dbReference type="Rhea" id="RHEA:21036"/>
        <dbReference type="ChEBI" id="CHEBI:57286"/>
        <dbReference type="ChEBI" id="CHEBI:57287"/>
        <dbReference type="ChEBI" id="CHEBI:57288"/>
        <dbReference type="EC" id="2.3.1.9"/>
    </reaction>
    <physiologicalReaction direction="left-to-right" evidence="11">
        <dbReference type="Rhea" id="RHEA:21037"/>
    </physiologicalReaction>
</comment>
<keyword evidence="9" id="KW-0496">Mitochondrion</keyword>
<dbReference type="Proteomes" id="UP000232323">
    <property type="component" value="Unassembled WGS sequence"/>
</dbReference>
<dbReference type="GO" id="GO:0003985">
    <property type="term" value="F:acetyl-CoA C-acetyltransferase activity"/>
    <property type="evidence" value="ECO:0007669"/>
    <property type="project" value="UniProtKB-EC"/>
</dbReference>
<dbReference type="GO" id="GO:0005739">
    <property type="term" value="C:mitochondrion"/>
    <property type="evidence" value="ECO:0007669"/>
    <property type="project" value="UniProtKB-SubCell"/>
</dbReference>
<keyword evidence="6" id="KW-0479">Metal-binding</keyword>
<evidence type="ECO:0000256" key="3">
    <source>
        <dbReference type="ARBA" id="ARBA00011881"/>
    </source>
</evidence>
<dbReference type="PROSITE" id="PS00737">
    <property type="entry name" value="THIOLASE_2"/>
    <property type="match status" value="1"/>
</dbReference>
<evidence type="ECO:0000256" key="5">
    <source>
        <dbReference type="ARBA" id="ARBA00022679"/>
    </source>
</evidence>
<feature type="domain" description="Thiolase N-terminal" evidence="14">
    <location>
        <begin position="7"/>
        <end position="262"/>
    </location>
</feature>
<dbReference type="AlphaFoldDB" id="A0A250X5M5"/>
<dbReference type="PANTHER" id="PTHR18919:SF156">
    <property type="entry name" value="ACETYL-COA ACETYLTRANSFERASE, MITOCHONDRIAL"/>
    <property type="match status" value="1"/>
</dbReference>
<dbReference type="EC" id="2.3.1.9" evidence="4"/>
<evidence type="ECO:0000256" key="13">
    <source>
        <dbReference type="RuleBase" id="RU003557"/>
    </source>
</evidence>
<keyword evidence="8" id="KW-0630">Potassium</keyword>
<organism evidence="16 17">
    <name type="scientific">Chlamydomonas eustigma</name>
    <dbReference type="NCBI Taxonomy" id="1157962"/>
    <lineage>
        <taxon>Eukaryota</taxon>
        <taxon>Viridiplantae</taxon>
        <taxon>Chlorophyta</taxon>
        <taxon>core chlorophytes</taxon>
        <taxon>Chlorophyceae</taxon>
        <taxon>CS clade</taxon>
        <taxon>Chlamydomonadales</taxon>
        <taxon>Chlamydomonadaceae</taxon>
        <taxon>Chlamydomonas</taxon>
    </lineage>
</organism>
<evidence type="ECO:0000256" key="8">
    <source>
        <dbReference type="ARBA" id="ARBA00022958"/>
    </source>
</evidence>
<sequence length="410" mass="43035">MGDPREVCILAAVRTPLGSFRGSLSSLSATELGAIAIKAAIERAKVPVEYVDEVFMGNVCSSNLGQAPATQCIIKAGLPSRIPCTGINKVCASGMKAVMLAEQSIRNGDNNIVLAGGMESMSNVPHYLPRMREGCRMGHAEVVDGLIKDGLWDPYNQIHMGTCAEMCAKRYGFIRSEQDAHALSSHKRARLASTEGWTSSEVVPVTLPNGQVIREDDGIKRMDPDKLTHLKPAFAKEGEGTVTPGNASPMSDGAAVLVLASRAMAEQLGRPILAVLRGHADANQAPEWFTTTPSLAIPKALTKTGIKLEDVDYIEVNEAFSVVDLANRKILGLPDNKVNVHGGAVALGHPLGASGARILVTLLNVLTVKGGRFGVAAICNGGGGASAMVIERCPLSSSASSDGHSQGARL</sequence>
<dbReference type="SUPFAM" id="SSF53901">
    <property type="entry name" value="Thiolase-like"/>
    <property type="match status" value="2"/>
</dbReference>
<keyword evidence="10 13" id="KW-0012">Acyltransferase</keyword>